<dbReference type="Gene3D" id="1.20.58.220">
    <property type="entry name" value="Phosphate transport system protein phou homolog 2, domain 2"/>
    <property type="match status" value="1"/>
</dbReference>
<dbReference type="InterPro" id="IPR002727">
    <property type="entry name" value="DUF47"/>
</dbReference>
<comment type="caution">
    <text evidence="2">The sequence shown here is derived from an EMBL/GenBank/DDBJ whole genome shotgun (WGS) entry which is preliminary data.</text>
</comment>
<gene>
    <name evidence="2" type="ORF">GCM10009020_02180</name>
</gene>
<dbReference type="InterPro" id="IPR038078">
    <property type="entry name" value="PhoU-like_sf"/>
</dbReference>
<dbReference type="InterPro" id="IPR018445">
    <property type="entry name" value="Put_Phosphate_transp_reg"/>
</dbReference>
<organism evidence="2 3">
    <name type="scientific">Natronoarchaeum mannanilyticum</name>
    <dbReference type="NCBI Taxonomy" id="926360"/>
    <lineage>
        <taxon>Archaea</taxon>
        <taxon>Methanobacteriati</taxon>
        <taxon>Methanobacteriota</taxon>
        <taxon>Stenosarchaea group</taxon>
        <taxon>Halobacteria</taxon>
        <taxon>Halobacteriales</taxon>
        <taxon>Natronoarchaeaceae</taxon>
    </lineage>
</organism>
<dbReference type="PANTHER" id="PTHR36536">
    <property type="entry name" value="UPF0111 PROTEIN HI_1603"/>
    <property type="match status" value="1"/>
</dbReference>
<proteinExistence type="inferred from homology"/>
<comment type="similarity">
    <text evidence="1">Belongs to the UPF0111 family.</text>
</comment>
<name>A0AAV3T4Y0_9EURY</name>
<dbReference type="Pfam" id="PF01865">
    <property type="entry name" value="PhoU_div"/>
    <property type="match status" value="1"/>
</dbReference>
<evidence type="ECO:0008006" key="4">
    <source>
        <dbReference type="Google" id="ProtNLM"/>
    </source>
</evidence>
<evidence type="ECO:0000313" key="2">
    <source>
        <dbReference type="EMBL" id="GAA0661528.1"/>
    </source>
</evidence>
<evidence type="ECO:0000313" key="3">
    <source>
        <dbReference type="Proteomes" id="UP001500420"/>
    </source>
</evidence>
<dbReference type="Proteomes" id="UP001500420">
    <property type="component" value="Unassembled WGS sequence"/>
</dbReference>
<dbReference type="AlphaFoldDB" id="A0AAV3T4Y0"/>
<protein>
    <recommendedName>
        <fullName evidence="4">DUF47 family protein</fullName>
    </recommendedName>
</protein>
<sequence>MASQDWVTDDNERLRAFFESVRECVNLLPTLMSQYRRDDEAFAETVDRIDAIESRCDSLVRGLRHELVTTDAAGSSAGRTLQLLDDADRIVSRAECFAKELAAIRPDLPVSVDGALLDMARTTSKATELFVDAIDEEMLLRSGDRISGRCQRVRTLERECDERKYELLDRLFHDPRVDDPLLLKEFVTTFDEIPNAVEDAADRLLYDRGQSPSDDGA</sequence>
<reference evidence="2 3" key="1">
    <citation type="journal article" date="2019" name="Int. J. Syst. Evol. Microbiol.">
        <title>The Global Catalogue of Microorganisms (GCM) 10K type strain sequencing project: providing services to taxonomists for standard genome sequencing and annotation.</title>
        <authorList>
            <consortium name="The Broad Institute Genomics Platform"/>
            <consortium name="The Broad Institute Genome Sequencing Center for Infectious Disease"/>
            <person name="Wu L."/>
            <person name="Ma J."/>
        </authorList>
    </citation>
    <scope>NUCLEOTIDE SEQUENCE [LARGE SCALE GENOMIC DNA]</scope>
    <source>
        <strain evidence="2 3">JCM 16328</strain>
    </source>
</reference>
<keyword evidence="3" id="KW-1185">Reference proteome</keyword>
<evidence type="ECO:0000256" key="1">
    <source>
        <dbReference type="ARBA" id="ARBA00008591"/>
    </source>
</evidence>
<accession>A0AAV3T4Y0</accession>
<dbReference type="EMBL" id="BAAADV010000001">
    <property type="protein sequence ID" value="GAA0661528.1"/>
    <property type="molecule type" value="Genomic_DNA"/>
</dbReference>
<dbReference type="RefSeq" id="WP_343771968.1">
    <property type="nucleotide sequence ID" value="NZ_BAAADV010000001.1"/>
</dbReference>
<dbReference type="PANTHER" id="PTHR36536:SF3">
    <property type="entry name" value="UPF0111 PROTEIN HI_1603"/>
    <property type="match status" value="1"/>
</dbReference>